<keyword evidence="4" id="KW-1185">Reference proteome</keyword>
<accession>A0A149PKL1</accession>
<evidence type="ECO:0000313" key="3">
    <source>
        <dbReference type="EMBL" id="KXU85539.1"/>
    </source>
</evidence>
<dbReference type="OrthoDB" id="8678477at2"/>
<dbReference type="PANTHER" id="PTHR42928">
    <property type="entry name" value="TRICARBOXYLATE-BINDING PROTEIN"/>
    <property type="match status" value="1"/>
</dbReference>
<evidence type="ECO:0000256" key="2">
    <source>
        <dbReference type="SAM" id="SignalP"/>
    </source>
</evidence>
<dbReference type="PANTHER" id="PTHR42928:SF5">
    <property type="entry name" value="BLR1237 PROTEIN"/>
    <property type="match status" value="1"/>
</dbReference>
<feature type="signal peptide" evidence="2">
    <location>
        <begin position="1"/>
        <end position="26"/>
    </location>
</feature>
<dbReference type="InterPro" id="IPR042100">
    <property type="entry name" value="Bug_dom1"/>
</dbReference>
<dbReference type="Gene3D" id="3.40.190.150">
    <property type="entry name" value="Bordetella uptake gene, domain 1"/>
    <property type="match status" value="1"/>
</dbReference>
<gene>
    <name evidence="3" type="ORF">CI15_20495</name>
</gene>
<organism evidence="3 4">
    <name type="scientific">Paraburkholderia monticola</name>
    <dbReference type="NCBI Taxonomy" id="1399968"/>
    <lineage>
        <taxon>Bacteria</taxon>
        <taxon>Pseudomonadati</taxon>
        <taxon>Pseudomonadota</taxon>
        <taxon>Betaproteobacteria</taxon>
        <taxon>Burkholderiales</taxon>
        <taxon>Burkholderiaceae</taxon>
        <taxon>Paraburkholderia</taxon>
    </lineage>
</organism>
<dbReference type="PROSITE" id="PS51318">
    <property type="entry name" value="TAT"/>
    <property type="match status" value="1"/>
</dbReference>
<dbReference type="RefSeq" id="WP_062130292.1">
    <property type="nucleotide sequence ID" value="NZ_LRBG01000031.1"/>
</dbReference>
<dbReference type="Gene3D" id="3.40.190.10">
    <property type="entry name" value="Periplasmic binding protein-like II"/>
    <property type="match status" value="1"/>
</dbReference>
<dbReference type="SUPFAM" id="SSF53850">
    <property type="entry name" value="Periplasmic binding protein-like II"/>
    <property type="match status" value="1"/>
</dbReference>
<dbReference type="InterPro" id="IPR005064">
    <property type="entry name" value="BUG"/>
</dbReference>
<reference evidence="3 4" key="1">
    <citation type="journal article" date="2015" name="Int. J. Syst. Evol. Microbiol.">
        <title>Burkholderia monticola sp. nov., isolated from mountain soil.</title>
        <authorList>
            <person name="Baek I."/>
            <person name="Seo B."/>
            <person name="Lee I."/>
            <person name="Yi H."/>
            <person name="Chun J."/>
        </authorList>
    </citation>
    <scope>NUCLEOTIDE SEQUENCE [LARGE SCALE GENOMIC DNA]</scope>
    <source>
        <strain evidence="3 4">JC2948</strain>
    </source>
</reference>
<dbReference type="EMBL" id="LRBG01000031">
    <property type="protein sequence ID" value="KXU85539.1"/>
    <property type="molecule type" value="Genomic_DNA"/>
</dbReference>
<dbReference type="Pfam" id="PF03401">
    <property type="entry name" value="TctC"/>
    <property type="match status" value="1"/>
</dbReference>
<name>A0A149PKL1_9BURK</name>
<dbReference type="InterPro" id="IPR006311">
    <property type="entry name" value="TAT_signal"/>
</dbReference>
<proteinExistence type="inferred from homology"/>
<sequence>MTSRRTFLAALGAPVLAAWASSDAWAAWPDSPIRLIIPFPGGTQEAQARLVAKTLGKYIGQPIVVEAHPGAGGNIGAAYVAKARGDGYTMLLGVSTFFETNPLIYKDIGYKLSDLTPVSLLSEQPFLLVARPGLPVANVRELVDYARRNPGKVTVATAGPGSPLDLANREFMSRTGVQMTPVPYKGGGEDTLAVMSGFTDLEFGGIPNVVGNIKAGKLHALGVTGSKRLANLPDVPTIAEAGVPGYEFSVWSCVSVPVATPPDIVARLNAALVKTMADPEVQTGFAQINLIPVSSTSEAVAQRIATESAAWRSIFQKSGMTPM</sequence>
<comment type="caution">
    <text evidence="3">The sequence shown here is derived from an EMBL/GenBank/DDBJ whole genome shotgun (WGS) entry which is preliminary data.</text>
</comment>
<dbReference type="STRING" id="1399968.CI15_20495"/>
<dbReference type="AlphaFoldDB" id="A0A149PKL1"/>
<evidence type="ECO:0000256" key="1">
    <source>
        <dbReference type="ARBA" id="ARBA00006987"/>
    </source>
</evidence>
<protein>
    <submittedName>
        <fullName evidence="3">C4-dicarboxylate ABC transporter substrate-binding protein</fullName>
    </submittedName>
</protein>
<dbReference type="Proteomes" id="UP000075613">
    <property type="component" value="Unassembled WGS sequence"/>
</dbReference>
<feature type="chain" id="PRO_5007551301" evidence="2">
    <location>
        <begin position="27"/>
        <end position="323"/>
    </location>
</feature>
<evidence type="ECO:0000313" key="4">
    <source>
        <dbReference type="Proteomes" id="UP000075613"/>
    </source>
</evidence>
<comment type="similarity">
    <text evidence="1">Belongs to the UPF0065 (bug) family.</text>
</comment>
<dbReference type="PIRSF" id="PIRSF017082">
    <property type="entry name" value="YflP"/>
    <property type="match status" value="1"/>
</dbReference>
<dbReference type="CDD" id="cd07012">
    <property type="entry name" value="PBP2_Bug_TTT"/>
    <property type="match status" value="1"/>
</dbReference>
<keyword evidence="2" id="KW-0732">Signal</keyword>